<accession>A0A3R9EC46</accession>
<dbReference type="AlphaFoldDB" id="A0A3R9EC46"/>
<keyword evidence="3" id="KW-1185">Reference proteome</keyword>
<evidence type="ECO:0000256" key="1">
    <source>
        <dbReference type="SAM" id="SignalP"/>
    </source>
</evidence>
<dbReference type="Proteomes" id="UP000269041">
    <property type="component" value="Unassembled WGS sequence"/>
</dbReference>
<dbReference type="OrthoDB" id="5875472at2"/>
<evidence type="ECO:0000313" key="2">
    <source>
        <dbReference type="EMBL" id="RSD28536.1"/>
    </source>
</evidence>
<feature type="chain" id="PRO_5018661558" evidence="1">
    <location>
        <begin position="21"/>
        <end position="134"/>
    </location>
</feature>
<feature type="signal peptide" evidence="1">
    <location>
        <begin position="1"/>
        <end position="20"/>
    </location>
</feature>
<sequence>MKNVAIITLSALLLTSTTFANTSTYVYCGLPDGSDWDWLLNMHDNYEMIRGQWARVTEENSQYFNVFRVDEAVFDVKAFNCPAGYIAQPAESGTSRWEIFEIIRSDGSSYFIDGYKTYYSSISNQATHNDSFRL</sequence>
<keyword evidence="1" id="KW-0732">Signal</keyword>
<dbReference type="EMBL" id="RSFA01000155">
    <property type="protein sequence ID" value="RSD28536.1"/>
    <property type="molecule type" value="Genomic_DNA"/>
</dbReference>
<comment type="caution">
    <text evidence="2">The sequence shown here is derived from an EMBL/GenBank/DDBJ whole genome shotgun (WGS) entry which is preliminary data.</text>
</comment>
<protein>
    <submittedName>
        <fullName evidence="2">Uncharacterized protein</fullName>
    </submittedName>
</protein>
<dbReference type="RefSeq" id="WP_125323344.1">
    <property type="nucleotide sequence ID" value="NZ_AP024891.1"/>
</dbReference>
<proteinExistence type="predicted"/>
<name>A0A3R9EC46_9VIBR</name>
<gene>
    <name evidence="2" type="ORF">EJA03_19195</name>
</gene>
<organism evidence="2 3">
    <name type="scientific">Vibrio pectenicida</name>
    <dbReference type="NCBI Taxonomy" id="62763"/>
    <lineage>
        <taxon>Bacteria</taxon>
        <taxon>Pseudomonadati</taxon>
        <taxon>Pseudomonadota</taxon>
        <taxon>Gammaproteobacteria</taxon>
        <taxon>Vibrionales</taxon>
        <taxon>Vibrionaceae</taxon>
        <taxon>Vibrio</taxon>
    </lineage>
</organism>
<reference evidence="2 3" key="1">
    <citation type="submission" date="2018-12" db="EMBL/GenBank/DDBJ databases">
        <title>Genomic taxonomy of the Vibrionaceae family.</title>
        <authorList>
            <person name="Gomez-Gil B."/>
            <person name="Enciso-Ibarra K."/>
        </authorList>
    </citation>
    <scope>NUCLEOTIDE SEQUENCE [LARGE SCALE GENOMIC DNA]</scope>
    <source>
        <strain evidence="2 3">CAIM 594</strain>
    </source>
</reference>
<evidence type="ECO:0000313" key="3">
    <source>
        <dbReference type="Proteomes" id="UP000269041"/>
    </source>
</evidence>